<feature type="region of interest" description="Disordered" evidence="1">
    <location>
        <begin position="66"/>
        <end position="85"/>
    </location>
</feature>
<accession>A0ABR0RP77</accession>
<dbReference type="InterPro" id="IPR001810">
    <property type="entry name" value="F-box_dom"/>
</dbReference>
<feature type="region of interest" description="Disordered" evidence="1">
    <location>
        <begin position="181"/>
        <end position="200"/>
    </location>
</feature>
<gene>
    <name evidence="3" type="ORF">PMZ80_006172</name>
</gene>
<feature type="compositionally biased region" description="Basic and acidic residues" evidence="1">
    <location>
        <begin position="369"/>
        <end position="382"/>
    </location>
</feature>
<dbReference type="GeneID" id="89999621"/>
<reference evidence="3 4" key="1">
    <citation type="journal article" date="2023" name="Res Sq">
        <title>Genomic and morphological characterization of Knufia obscura isolated from the Mars 2020 spacecraft assembly facility.</title>
        <authorList>
            <person name="Chander A.M."/>
            <person name="Teixeira M.M."/>
            <person name="Singh N.K."/>
            <person name="Williams M.P."/>
            <person name="Parker C.W."/>
            <person name="Leo P."/>
            <person name="Stajich J.E."/>
            <person name="Torok T."/>
            <person name="Tighe S."/>
            <person name="Mason C.E."/>
            <person name="Venkateswaran K."/>
        </authorList>
    </citation>
    <scope>NUCLEOTIDE SEQUENCE [LARGE SCALE GENOMIC DNA]</scope>
    <source>
        <strain evidence="3 4">CCFEE 5817</strain>
    </source>
</reference>
<sequence>MTSLNTLAQDILLLVVHYLEAYDLRRLQLASRAFQETFSEDIYLRTILKDYLHAREVKDLLRSNRHALSQSQPPQTREQDQHNNDLQQTYSTVTTRYYHLTQGKPRSIQRITLRALDQSGQWLPAPQWDYHESQPGGRLYHRHASHMSIRSVSGRSKPYLFRPTLWSYDDGLLVYAPAEKEPRKYKPQESQQEGNPGWANESVEQDRCLVVLDLETHEEAEVPFDITGKLLRDIRLKEGLLIVEWAEKEAFHDLNMVDRVHRHFATAFKISKPDKHPHSFDTLSSSEPATATHRPRSHPALQVNFHSEWRIHFLGFPLTSRDHFFSTHTAHHYCLYYWQPNRSLWTGDEDQPIEALHIWDISQPSAYRPSDDPGNTKREQHGKGGPHVVARFAMRMLEFLGVRQQSRISLLGLDLDSENLTVSVKGNVFESGQGYFDPAERNWCASVTTFPFVGEGPVQRREGHIELPSYRGHCSMGSDEIEEIERWFLPVMDVVDWGAGVRFSLIETCFTGIVVENSVLIRIKVLGEWRDVDSGLAKEIGVMGRIAGDERWVVGQNEKLQIVVARFQ</sequence>
<dbReference type="RefSeq" id="XP_064730307.1">
    <property type="nucleotide sequence ID" value="XM_064874585.1"/>
</dbReference>
<evidence type="ECO:0000313" key="3">
    <source>
        <dbReference type="EMBL" id="KAK5942217.1"/>
    </source>
</evidence>
<organism evidence="3 4">
    <name type="scientific">Knufia obscura</name>
    <dbReference type="NCBI Taxonomy" id="1635080"/>
    <lineage>
        <taxon>Eukaryota</taxon>
        <taxon>Fungi</taxon>
        <taxon>Dikarya</taxon>
        <taxon>Ascomycota</taxon>
        <taxon>Pezizomycotina</taxon>
        <taxon>Eurotiomycetes</taxon>
        <taxon>Chaetothyriomycetidae</taxon>
        <taxon>Chaetothyriales</taxon>
        <taxon>Trichomeriaceae</taxon>
        <taxon>Knufia</taxon>
    </lineage>
</organism>
<dbReference type="PROSITE" id="PS50181">
    <property type="entry name" value="FBOX"/>
    <property type="match status" value="1"/>
</dbReference>
<comment type="caution">
    <text evidence="3">The sequence shown here is derived from an EMBL/GenBank/DDBJ whole genome shotgun (WGS) entry which is preliminary data.</text>
</comment>
<dbReference type="InterPro" id="IPR036047">
    <property type="entry name" value="F-box-like_dom_sf"/>
</dbReference>
<feature type="compositionally biased region" description="Polar residues" evidence="1">
    <location>
        <begin position="66"/>
        <end position="76"/>
    </location>
</feature>
<protein>
    <recommendedName>
        <fullName evidence="2">F-box domain-containing protein</fullName>
    </recommendedName>
</protein>
<dbReference type="EMBL" id="JAVHJV010000006">
    <property type="protein sequence ID" value="KAK5942217.1"/>
    <property type="molecule type" value="Genomic_DNA"/>
</dbReference>
<name>A0ABR0RP77_9EURO</name>
<keyword evidence="4" id="KW-1185">Reference proteome</keyword>
<feature type="domain" description="F-box" evidence="2">
    <location>
        <begin position="1"/>
        <end position="47"/>
    </location>
</feature>
<feature type="region of interest" description="Disordered" evidence="1">
    <location>
        <begin position="364"/>
        <end position="384"/>
    </location>
</feature>
<evidence type="ECO:0000313" key="4">
    <source>
        <dbReference type="Proteomes" id="UP001334248"/>
    </source>
</evidence>
<dbReference type="SUPFAM" id="SSF81383">
    <property type="entry name" value="F-box domain"/>
    <property type="match status" value="1"/>
</dbReference>
<evidence type="ECO:0000256" key="1">
    <source>
        <dbReference type="SAM" id="MobiDB-lite"/>
    </source>
</evidence>
<proteinExistence type="predicted"/>
<dbReference type="Proteomes" id="UP001334248">
    <property type="component" value="Unassembled WGS sequence"/>
</dbReference>
<evidence type="ECO:0000259" key="2">
    <source>
        <dbReference type="PROSITE" id="PS50181"/>
    </source>
</evidence>
<feature type="region of interest" description="Disordered" evidence="1">
    <location>
        <begin position="276"/>
        <end position="297"/>
    </location>
</feature>